<evidence type="ECO:0000313" key="1">
    <source>
        <dbReference type="EMBL" id="MBB5063234.1"/>
    </source>
</evidence>
<comment type="caution">
    <text evidence="1">The sequence shown here is derived from an EMBL/GenBank/DDBJ whole genome shotgun (WGS) entry which is preliminary data.</text>
</comment>
<protein>
    <submittedName>
        <fullName evidence="1">Uncharacterized protein</fullName>
    </submittedName>
</protein>
<proteinExistence type="predicted"/>
<name>A0A7W7ZNG5_9BACT</name>
<dbReference type="Proteomes" id="UP000584867">
    <property type="component" value="Unassembled WGS sequence"/>
</dbReference>
<dbReference type="RefSeq" id="WP_184254222.1">
    <property type="nucleotide sequence ID" value="NZ_JACHIO010000005.1"/>
</dbReference>
<organism evidence="1 2">
    <name type="scientific">Granulicella mallensis</name>
    <dbReference type="NCBI Taxonomy" id="940614"/>
    <lineage>
        <taxon>Bacteria</taxon>
        <taxon>Pseudomonadati</taxon>
        <taxon>Acidobacteriota</taxon>
        <taxon>Terriglobia</taxon>
        <taxon>Terriglobales</taxon>
        <taxon>Acidobacteriaceae</taxon>
        <taxon>Granulicella</taxon>
    </lineage>
</organism>
<dbReference type="AlphaFoldDB" id="A0A7W7ZNG5"/>
<accession>A0A7W7ZNG5</accession>
<evidence type="ECO:0000313" key="2">
    <source>
        <dbReference type="Proteomes" id="UP000584867"/>
    </source>
</evidence>
<gene>
    <name evidence="1" type="ORF">HDF15_001574</name>
</gene>
<sequence length="166" mass="17670">MGLFLFGLFIVLAIAGPLVYSKIMHAVTNSPDRSSLIVGTWVGRAISSQDSPGAWDMPAEGTGNWAVMVQSSRGLMTTLDQVNGTVTVCSDQGIRSTAKFDHGLLENGIAGLDVYQHPPSAFPIRIDSANISPRDGKLFFSGALAHAELRGILHRADAADFAQLCK</sequence>
<reference evidence="1 2" key="1">
    <citation type="submission" date="2020-08" db="EMBL/GenBank/DDBJ databases">
        <title>Genomic Encyclopedia of Type Strains, Phase IV (KMG-V): Genome sequencing to study the core and pangenomes of soil and plant-associated prokaryotes.</title>
        <authorList>
            <person name="Whitman W."/>
        </authorList>
    </citation>
    <scope>NUCLEOTIDE SEQUENCE [LARGE SCALE GENOMIC DNA]</scope>
    <source>
        <strain evidence="1 2">X5P3</strain>
    </source>
</reference>
<dbReference type="EMBL" id="JACHIO010000005">
    <property type="protein sequence ID" value="MBB5063234.1"/>
    <property type="molecule type" value="Genomic_DNA"/>
</dbReference>